<organism evidence="2 3">
    <name type="scientific">Romboutsia maritimum</name>
    <dbReference type="NCBI Taxonomy" id="2020948"/>
    <lineage>
        <taxon>Bacteria</taxon>
        <taxon>Bacillati</taxon>
        <taxon>Bacillota</taxon>
        <taxon>Clostridia</taxon>
        <taxon>Peptostreptococcales</taxon>
        <taxon>Peptostreptococcaceae</taxon>
        <taxon>Romboutsia</taxon>
    </lineage>
</organism>
<dbReference type="Gene3D" id="1.10.10.10">
    <property type="entry name" value="Winged helix-like DNA-binding domain superfamily/Winged helix DNA-binding domain"/>
    <property type="match status" value="1"/>
</dbReference>
<name>A0A371ITE1_9FIRM</name>
<dbReference type="InterPro" id="IPR036390">
    <property type="entry name" value="WH_DNA-bd_sf"/>
</dbReference>
<evidence type="ECO:0000313" key="3">
    <source>
        <dbReference type="Proteomes" id="UP000243494"/>
    </source>
</evidence>
<gene>
    <name evidence="2" type="ORF">CHF27_006350</name>
</gene>
<protein>
    <submittedName>
        <fullName evidence="2">PadR family transcriptional regulator</fullName>
    </submittedName>
</protein>
<reference evidence="2 3" key="1">
    <citation type="journal article" date="2017" name="Genome Announc.">
        <title>Draft Genome Sequence of Romboutsia maritimum sp. nov. Strain CCRI-22766(T), Isolated from Coastal Estuarine Mud.</title>
        <authorList>
            <person name="Maheux A.F."/>
            <person name="Boudreau D.K."/>
            <person name="Berube E."/>
            <person name="Boissinot M."/>
            <person name="Raymond F."/>
            <person name="Brodeur S."/>
            <person name="Corbeil J."/>
            <person name="Brightwell G."/>
            <person name="Broda D."/>
            <person name="Omar R.F."/>
            <person name="Bergeron M.G."/>
        </authorList>
    </citation>
    <scope>NUCLEOTIDE SEQUENCE [LARGE SCALE GENOMIC DNA]</scope>
    <source>
        <strain evidence="2 3">CCRI-22766</strain>
    </source>
</reference>
<dbReference type="PANTHER" id="PTHR33169">
    <property type="entry name" value="PADR-FAMILY TRANSCRIPTIONAL REGULATOR"/>
    <property type="match status" value="1"/>
</dbReference>
<feature type="domain" description="Transcription regulator PadR N-terminal" evidence="1">
    <location>
        <begin position="18"/>
        <end position="87"/>
    </location>
</feature>
<dbReference type="EMBL" id="NOJZ02000008">
    <property type="protein sequence ID" value="RDY23741.1"/>
    <property type="molecule type" value="Genomic_DNA"/>
</dbReference>
<evidence type="ECO:0000259" key="1">
    <source>
        <dbReference type="Pfam" id="PF03551"/>
    </source>
</evidence>
<sequence length="100" mass="12029">MEEKILRRIFNGFIYIHILEHTRRKPFYGIWMIEHLKEHGYTLSPGTLYPILREMESAGLIEKEEVNTNGKIRKYYSITQKGEIVLKDIKEKLNELKMYI</sequence>
<dbReference type="Pfam" id="PF03551">
    <property type="entry name" value="PadR"/>
    <property type="match status" value="1"/>
</dbReference>
<accession>A0A371ITE1</accession>
<comment type="caution">
    <text evidence="2">The sequence shown here is derived from an EMBL/GenBank/DDBJ whole genome shotgun (WGS) entry which is preliminary data.</text>
</comment>
<evidence type="ECO:0000313" key="2">
    <source>
        <dbReference type="EMBL" id="RDY23741.1"/>
    </source>
</evidence>
<dbReference type="InterPro" id="IPR036388">
    <property type="entry name" value="WH-like_DNA-bd_sf"/>
</dbReference>
<keyword evidence="3" id="KW-1185">Reference proteome</keyword>
<proteinExistence type="predicted"/>
<dbReference type="InterPro" id="IPR005149">
    <property type="entry name" value="Tscrpt_reg_PadR_N"/>
</dbReference>
<dbReference type="OrthoDB" id="9808017at2"/>
<dbReference type="InterPro" id="IPR052509">
    <property type="entry name" value="Metal_resp_DNA-bind_regulator"/>
</dbReference>
<dbReference type="PANTHER" id="PTHR33169:SF14">
    <property type="entry name" value="TRANSCRIPTIONAL REGULATOR RV3488"/>
    <property type="match status" value="1"/>
</dbReference>
<dbReference type="AlphaFoldDB" id="A0A371ITE1"/>
<dbReference type="SUPFAM" id="SSF46785">
    <property type="entry name" value="Winged helix' DNA-binding domain"/>
    <property type="match status" value="1"/>
</dbReference>
<dbReference type="Proteomes" id="UP000243494">
    <property type="component" value="Unassembled WGS sequence"/>
</dbReference>